<evidence type="ECO:0000313" key="1">
    <source>
        <dbReference type="EMBL" id="OGF98474.1"/>
    </source>
</evidence>
<dbReference type="Pfam" id="PF10923">
    <property type="entry name" value="BrxC_BrxD"/>
    <property type="match status" value="1"/>
</dbReference>
<evidence type="ECO:0000313" key="2">
    <source>
        <dbReference type="Proteomes" id="UP000179034"/>
    </source>
</evidence>
<evidence type="ECO:0008006" key="3">
    <source>
        <dbReference type="Google" id="ProtNLM"/>
    </source>
</evidence>
<dbReference type="AlphaFoldDB" id="A0A1F5YE91"/>
<organism evidence="1 2">
    <name type="scientific">Candidatus Glassbacteria bacterium RBG_16_58_8</name>
    <dbReference type="NCBI Taxonomy" id="1817866"/>
    <lineage>
        <taxon>Bacteria</taxon>
        <taxon>Candidatus Glassiibacteriota</taxon>
    </lineage>
</organism>
<dbReference type="SUPFAM" id="SSF52540">
    <property type="entry name" value="P-loop containing nucleoside triphosphate hydrolases"/>
    <property type="match status" value="1"/>
</dbReference>
<dbReference type="InterPro" id="IPR027417">
    <property type="entry name" value="P-loop_NTPase"/>
</dbReference>
<gene>
    <name evidence="1" type="ORF">A2Z06_02010</name>
</gene>
<dbReference type="InterPro" id="IPR021228">
    <property type="entry name" value="BrxD"/>
</dbReference>
<dbReference type="Proteomes" id="UP000179034">
    <property type="component" value="Unassembled WGS sequence"/>
</dbReference>
<comment type="caution">
    <text evidence="1">The sequence shown here is derived from an EMBL/GenBank/DDBJ whole genome shotgun (WGS) entry which is preliminary data.</text>
</comment>
<dbReference type="EMBL" id="MFIW01000002">
    <property type="protein sequence ID" value="OGF98474.1"/>
    <property type="molecule type" value="Genomic_DNA"/>
</dbReference>
<reference evidence="1 2" key="1">
    <citation type="journal article" date="2016" name="Nat. Commun.">
        <title>Thousands of microbial genomes shed light on interconnected biogeochemical processes in an aquifer system.</title>
        <authorList>
            <person name="Anantharaman K."/>
            <person name="Brown C.T."/>
            <person name="Hug L.A."/>
            <person name="Sharon I."/>
            <person name="Castelle C.J."/>
            <person name="Probst A.J."/>
            <person name="Thomas B.C."/>
            <person name="Singh A."/>
            <person name="Wilkins M.J."/>
            <person name="Karaoz U."/>
            <person name="Brodie E.L."/>
            <person name="Williams K.H."/>
            <person name="Hubbard S.S."/>
            <person name="Banfield J.F."/>
        </authorList>
    </citation>
    <scope>NUCLEOTIDE SEQUENCE [LARGE SCALE GENOMIC DNA]</scope>
</reference>
<accession>A0A1F5YE91</accession>
<sequence length="401" mass="45523">MGIPVRPGRKIAALQPGERQSEIDGRLLVESFRLGIVPERLVTDWTVGREAEVDFIRKWLEMESEGTMVLEGAYGCGKSHLLLYLREKALDMGYAVAYAGFDPSEASAAFPKRSYRQIVRGFKARLNGEICDFRDFLRRIALEADDHVLADHPYLGPAIRMIRCDAMRERNWEWLEGRSGVRGDGGSLYDFTTSANLYCNILSGLGHAAATCLHLKGIIILLDEAETTSSLYYPYQYARGLNFFKGLSMVAGDDPVLLTEGTRRQGGVTRGEETDLVYSGHHPIPYVYRISSFLKVVFSLTPGSLTDLFFRWRGSTPILRLENLEPADLKKILRMFVRHYCRTFDLRFRGRFQESDLSRLLDPYLNTTVRTFLKGMTELLDYVRFNPDAGAEDILAGSRWI</sequence>
<protein>
    <recommendedName>
        <fullName evidence="3">Orc1-like AAA ATPase domain-containing protein</fullName>
    </recommendedName>
</protein>
<proteinExistence type="predicted"/>
<name>A0A1F5YE91_9BACT</name>